<reference evidence="1" key="1">
    <citation type="journal article" date="2019" name="bioRxiv">
        <title>The Genome of the Zebra Mussel, Dreissena polymorpha: A Resource for Invasive Species Research.</title>
        <authorList>
            <person name="McCartney M.A."/>
            <person name="Auch B."/>
            <person name="Kono T."/>
            <person name="Mallez S."/>
            <person name="Zhang Y."/>
            <person name="Obille A."/>
            <person name="Becker A."/>
            <person name="Abrahante J.E."/>
            <person name="Garbe J."/>
            <person name="Badalamenti J.P."/>
            <person name="Herman A."/>
            <person name="Mangelson H."/>
            <person name="Liachko I."/>
            <person name="Sullivan S."/>
            <person name="Sone E.D."/>
            <person name="Koren S."/>
            <person name="Silverstein K.A.T."/>
            <person name="Beckman K.B."/>
            <person name="Gohl D.M."/>
        </authorList>
    </citation>
    <scope>NUCLEOTIDE SEQUENCE</scope>
    <source>
        <strain evidence="1">Duluth1</strain>
        <tissue evidence="1">Whole animal</tissue>
    </source>
</reference>
<reference evidence="1" key="2">
    <citation type="submission" date="2020-11" db="EMBL/GenBank/DDBJ databases">
        <authorList>
            <person name="McCartney M.A."/>
            <person name="Auch B."/>
            <person name="Kono T."/>
            <person name="Mallez S."/>
            <person name="Becker A."/>
            <person name="Gohl D.M."/>
            <person name="Silverstein K.A.T."/>
            <person name="Koren S."/>
            <person name="Bechman K.B."/>
            <person name="Herman A."/>
            <person name="Abrahante J.E."/>
            <person name="Garbe J."/>
        </authorList>
    </citation>
    <scope>NUCLEOTIDE SEQUENCE</scope>
    <source>
        <strain evidence="1">Duluth1</strain>
        <tissue evidence="1">Whole animal</tissue>
    </source>
</reference>
<evidence type="ECO:0000313" key="2">
    <source>
        <dbReference type="Proteomes" id="UP000828390"/>
    </source>
</evidence>
<gene>
    <name evidence="1" type="ORF">DPMN_134117</name>
</gene>
<organism evidence="1 2">
    <name type="scientific">Dreissena polymorpha</name>
    <name type="common">Zebra mussel</name>
    <name type="synonym">Mytilus polymorpha</name>
    <dbReference type="NCBI Taxonomy" id="45954"/>
    <lineage>
        <taxon>Eukaryota</taxon>
        <taxon>Metazoa</taxon>
        <taxon>Spiralia</taxon>
        <taxon>Lophotrochozoa</taxon>
        <taxon>Mollusca</taxon>
        <taxon>Bivalvia</taxon>
        <taxon>Autobranchia</taxon>
        <taxon>Heteroconchia</taxon>
        <taxon>Euheterodonta</taxon>
        <taxon>Imparidentia</taxon>
        <taxon>Neoheterodontei</taxon>
        <taxon>Myida</taxon>
        <taxon>Dreissenoidea</taxon>
        <taxon>Dreissenidae</taxon>
        <taxon>Dreissena</taxon>
    </lineage>
</organism>
<comment type="caution">
    <text evidence="1">The sequence shown here is derived from an EMBL/GenBank/DDBJ whole genome shotgun (WGS) entry which is preliminary data.</text>
</comment>
<accession>A0A9D4FVN3</accession>
<proteinExistence type="predicted"/>
<protein>
    <submittedName>
        <fullName evidence="1">Uncharacterized protein</fullName>
    </submittedName>
</protein>
<evidence type="ECO:0000313" key="1">
    <source>
        <dbReference type="EMBL" id="KAH3805808.1"/>
    </source>
</evidence>
<dbReference type="AlphaFoldDB" id="A0A9D4FVN3"/>
<name>A0A9D4FVN3_DREPO</name>
<dbReference type="Proteomes" id="UP000828390">
    <property type="component" value="Unassembled WGS sequence"/>
</dbReference>
<dbReference type="EMBL" id="JAIWYP010000006">
    <property type="protein sequence ID" value="KAH3805808.1"/>
    <property type="molecule type" value="Genomic_DNA"/>
</dbReference>
<keyword evidence="2" id="KW-1185">Reference proteome</keyword>
<sequence>MTDFGLQDADNSIKQWDEMITKLNNTLRPMVDNDYKMENQLKQLEKELFKETKHYSQSESLIKLKERFEGYNRTLDAVKTSTHDINITLANSAKDAIKVFEQLTERDTILTTTPATTTPSGPPDCKLILLICACS</sequence>